<dbReference type="Proteomes" id="UP000092600">
    <property type="component" value="Unassembled WGS sequence"/>
</dbReference>
<proteinExistence type="predicted"/>
<dbReference type="EMBL" id="LSRQ01008397">
    <property type="protein sequence ID" value="OAY63053.1"/>
    <property type="molecule type" value="Genomic_DNA"/>
</dbReference>
<feature type="compositionally biased region" description="Acidic residues" evidence="1">
    <location>
        <begin position="466"/>
        <end position="475"/>
    </location>
</feature>
<feature type="region of interest" description="Disordered" evidence="1">
    <location>
        <begin position="445"/>
        <end position="554"/>
    </location>
</feature>
<name>A0A199UE69_ANACO</name>
<gene>
    <name evidence="2" type="ORF">ACMD2_22286</name>
</gene>
<feature type="compositionally biased region" description="Gly residues" evidence="1">
    <location>
        <begin position="498"/>
        <end position="509"/>
    </location>
</feature>
<comment type="caution">
    <text evidence="2">The sequence shown here is derived from an EMBL/GenBank/DDBJ whole genome shotgun (WGS) entry which is preliminary data.</text>
</comment>
<sequence>MAPLYCIAQLGTKKWYTKMANNRTVPGDLDALVAGGMRRPEPRLIRCSNSSELGPIGSRHAGRGWCVVCVRRRRRGIVDQMAAAAAAAGGWDGDGGGGGRRQAEVAMRGRAAVLLLDAVTVAAGEEGEQHAGLLEGVGAEVDGLEARPPHPPAPLRRRLVALRPLRRLAADDVPYLAPQVELRHHLLRARTAPLERVEQGGVVVQRLREPLQERPRVVVRLLLHHRHDLRPHRPHRPQHLLQRPRPRQQPVQLEHRVHRHRLRLRAGPLALALVGVEQHVGLEVGEGRGDEAAVAEVDADGLRELGELPADLLERVGAVGLRRADARQAEGGGPAGAEREGLYQRRPLLDHVHAPAPRERLQDRLVRGAALVEVGVEEILSADAVTGAAAAAAAADEEEEQRLWPWPVAGLGEVAGDLAHGAAEGGGEDGDLLHEEVGGLEVLPLDGVGAGHERSTTTTGIGGADGGDDDDDAEELPPAAAADGAAVRIRFRSRPTGSAGGGGGGGGGASDPQTSGLRSKKGSAAVVTVDDSAGSRSGEGSKREEEGRGGAARA</sequence>
<evidence type="ECO:0000313" key="3">
    <source>
        <dbReference type="Proteomes" id="UP000092600"/>
    </source>
</evidence>
<reference evidence="2 3" key="1">
    <citation type="journal article" date="2016" name="DNA Res.">
        <title>The draft genome of MD-2 pineapple using hybrid error correction of long reads.</title>
        <authorList>
            <person name="Redwan R.M."/>
            <person name="Saidin A."/>
            <person name="Kumar S.V."/>
        </authorList>
    </citation>
    <scope>NUCLEOTIDE SEQUENCE [LARGE SCALE GENOMIC DNA]</scope>
    <source>
        <strain evidence="3">cv. MD2</strain>
        <tissue evidence="2">Leaf</tissue>
    </source>
</reference>
<feature type="compositionally biased region" description="Low complexity" evidence="1">
    <location>
        <begin position="476"/>
        <end position="486"/>
    </location>
</feature>
<dbReference type="AlphaFoldDB" id="A0A199UE69"/>
<feature type="compositionally biased region" description="Basic and acidic residues" evidence="1">
    <location>
        <begin position="539"/>
        <end position="548"/>
    </location>
</feature>
<accession>A0A199UE69</accession>
<evidence type="ECO:0000313" key="2">
    <source>
        <dbReference type="EMBL" id="OAY63053.1"/>
    </source>
</evidence>
<organism evidence="2 3">
    <name type="scientific">Ananas comosus</name>
    <name type="common">Pineapple</name>
    <name type="synonym">Ananas ananas</name>
    <dbReference type="NCBI Taxonomy" id="4615"/>
    <lineage>
        <taxon>Eukaryota</taxon>
        <taxon>Viridiplantae</taxon>
        <taxon>Streptophyta</taxon>
        <taxon>Embryophyta</taxon>
        <taxon>Tracheophyta</taxon>
        <taxon>Spermatophyta</taxon>
        <taxon>Magnoliopsida</taxon>
        <taxon>Liliopsida</taxon>
        <taxon>Poales</taxon>
        <taxon>Bromeliaceae</taxon>
        <taxon>Bromelioideae</taxon>
        <taxon>Ananas</taxon>
    </lineage>
</organism>
<evidence type="ECO:0000256" key="1">
    <source>
        <dbReference type="SAM" id="MobiDB-lite"/>
    </source>
</evidence>
<feature type="compositionally biased region" description="Basic residues" evidence="1">
    <location>
        <begin position="230"/>
        <end position="246"/>
    </location>
</feature>
<protein>
    <submittedName>
        <fullName evidence="2">Uncharacterized protein</fullName>
    </submittedName>
</protein>
<feature type="region of interest" description="Disordered" evidence="1">
    <location>
        <begin position="230"/>
        <end position="250"/>
    </location>
</feature>